<evidence type="ECO:0000256" key="1">
    <source>
        <dbReference type="ARBA" id="ARBA00004141"/>
    </source>
</evidence>
<dbReference type="Pfam" id="PF13967">
    <property type="entry name" value="RSN1_TM"/>
    <property type="match status" value="1"/>
</dbReference>
<feature type="transmembrane region" description="Helical" evidence="9">
    <location>
        <begin position="804"/>
        <end position="823"/>
    </location>
</feature>
<feature type="coiled-coil region" evidence="7">
    <location>
        <begin position="1322"/>
        <end position="1349"/>
    </location>
</feature>
<protein>
    <recommendedName>
        <fullName evidence="15">DUF221-domain-containing protein</fullName>
    </recommendedName>
</protein>
<feature type="transmembrane region" description="Helical" evidence="9">
    <location>
        <begin position="663"/>
        <end position="687"/>
    </location>
</feature>
<evidence type="ECO:0000256" key="7">
    <source>
        <dbReference type="SAM" id="Coils"/>
    </source>
</evidence>
<proteinExistence type="inferred from homology"/>
<keyword evidence="14" id="KW-1185">Reference proteome</keyword>
<feature type="region of interest" description="Disordered" evidence="8">
    <location>
        <begin position="1025"/>
        <end position="1051"/>
    </location>
</feature>
<evidence type="ECO:0000259" key="10">
    <source>
        <dbReference type="Pfam" id="PF02714"/>
    </source>
</evidence>
<feature type="transmembrane region" description="Helical" evidence="9">
    <location>
        <begin position="16"/>
        <end position="37"/>
    </location>
</feature>
<keyword evidence="7" id="KW-0175">Coiled coil</keyword>
<comment type="subcellular location">
    <subcellularLocation>
        <location evidence="1">Membrane</location>
        <topology evidence="1">Multi-pass membrane protein</topology>
    </subcellularLocation>
</comment>
<evidence type="ECO:0000256" key="8">
    <source>
        <dbReference type="SAM" id="MobiDB-lite"/>
    </source>
</evidence>
<feature type="transmembrane region" description="Helical" evidence="9">
    <location>
        <begin position="708"/>
        <end position="731"/>
    </location>
</feature>
<name>A0ABR1K0I7_9AGAR</name>
<evidence type="ECO:0000256" key="4">
    <source>
        <dbReference type="ARBA" id="ARBA00022692"/>
    </source>
</evidence>
<evidence type="ECO:0000313" key="13">
    <source>
        <dbReference type="EMBL" id="KAK7469297.1"/>
    </source>
</evidence>
<feature type="compositionally biased region" description="Basic and acidic residues" evidence="8">
    <location>
        <begin position="1183"/>
        <end position="1196"/>
    </location>
</feature>
<feature type="domain" description="CSC1/OSCA1-like cytosolic" evidence="12">
    <location>
        <begin position="329"/>
        <end position="598"/>
    </location>
</feature>
<keyword evidence="4 9" id="KW-0812">Transmembrane</keyword>
<comment type="caution">
    <text evidence="13">The sequence shown here is derived from an EMBL/GenBank/DDBJ whole genome shotgun (WGS) entry which is preliminary data.</text>
</comment>
<feature type="transmembrane region" description="Helical" evidence="9">
    <location>
        <begin position="164"/>
        <end position="185"/>
    </location>
</feature>
<evidence type="ECO:0000259" key="11">
    <source>
        <dbReference type="Pfam" id="PF13967"/>
    </source>
</evidence>
<feature type="region of interest" description="Disordered" evidence="8">
    <location>
        <begin position="459"/>
        <end position="491"/>
    </location>
</feature>
<feature type="transmembrane region" description="Helical" evidence="9">
    <location>
        <begin position="757"/>
        <end position="783"/>
    </location>
</feature>
<feature type="coiled-coil region" evidence="7">
    <location>
        <begin position="336"/>
        <end position="382"/>
    </location>
</feature>
<keyword evidence="3" id="KW-0813">Transport</keyword>
<comment type="similarity">
    <text evidence="2">Belongs to the CSC1 (TC 1.A.17) family.</text>
</comment>
<accession>A0ABR1K0I7</accession>
<feature type="transmembrane region" description="Helical" evidence="9">
    <location>
        <begin position="871"/>
        <end position="890"/>
    </location>
</feature>
<evidence type="ECO:0000259" key="12">
    <source>
        <dbReference type="Pfam" id="PF14703"/>
    </source>
</evidence>
<dbReference type="Pfam" id="PF02714">
    <property type="entry name" value="RSN1_7TM"/>
    <property type="match status" value="1"/>
</dbReference>
<feature type="compositionally biased region" description="Low complexity" evidence="8">
    <location>
        <begin position="1028"/>
        <end position="1046"/>
    </location>
</feature>
<feature type="compositionally biased region" description="Low complexity" evidence="8">
    <location>
        <begin position="471"/>
        <end position="485"/>
    </location>
</feature>
<feature type="domain" description="CSC1/OSCA1-like 7TM region" evidence="10">
    <location>
        <begin position="613"/>
        <end position="885"/>
    </location>
</feature>
<gene>
    <name evidence="13" type="ORF">VKT23_003781</name>
</gene>
<dbReference type="Proteomes" id="UP001498398">
    <property type="component" value="Unassembled WGS sequence"/>
</dbReference>
<evidence type="ECO:0000256" key="2">
    <source>
        <dbReference type="ARBA" id="ARBA00007779"/>
    </source>
</evidence>
<organism evidence="13 14">
    <name type="scientific">Marasmiellus scandens</name>
    <dbReference type="NCBI Taxonomy" id="2682957"/>
    <lineage>
        <taxon>Eukaryota</taxon>
        <taxon>Fungi</taxon>
        <taxon>Dikarya</taxon>
        <taxon>Basidiomycota</taxon>
        <taxon>Agaricomycotina</taxon>
        <taxon>Agaricomycetes</taxon>
        <taxon>Agaricomycetidae</taxon>
        <taxon>Agaricales</taxon>
        <taxon>Marasmiineae</taxon>
        <taxon>Omphalotaceae</taxon>
        <taxon>Marasmiellus</taxon>
    </lineage>
</organism>
<feature type="transmembrane region" description="Helical" evidence="9">
    <location>
        <begin position="896"/>
        <end position="913"/>
    </location>
</feature>
<dbReference type="Pfam" id="PF14703">
    <property type="entry name" value="PHM7_cyt"/>
    <property type="match status" value="1"/>
</dbReference>
<evidence type="ECO:0000256" key="9">
    <source>
        <dbReference type="SAM" id="Phobius"/>
    </source>
</evidence>
<feature type="transmembrane region" description="Helical" evidence="9">
    <location>
        <begin position="114"/>
        <end position="134"/>
    </location>
</feature>
<evidence type="ECO:0000256" key="6">
    <source>
        <dbReference type="ARBA" id="ARBA00023136"/>
    </source>
</evidence>
<keyword evidence="5 9" id="KW-1133">Transmembrane helix</keyword>
<dbReference type="InterPro" id="IPR045122">
    <property type="entry name" value="Csc1-like"/>
</dbReference>
<dbReference type="PANTHER" id="PTHR13018:SF139">
    <property type="entry name" value="PHOSPHATE METABOLISM PROTEIN 7"/>
    <property type="match status" value="1"/>
</dbReference>
<feature type="region of interest" description="Disordered" evidence="8">
    <location>
        <begin position="206"/>
        <end position="228"/>
    </location>
</feature>
<dbReference type="PANTHER" id="PTHR13018">
    <property type="entry name" value="PROBABLE MEMBRANE PROTEIN DUF221-RELATED"/>
    <property type="match status" value="1"/>
</dbReference>
<keyword evidence="6 9" id="KW-0472">Membrane</keyword>
<dbReference type="InterPro" id="IPR032880">
    <property type="entry name" value="CSC1/OSCA1-like_N"/>
</dbReference>
<feature type="domain" description="CSC1/OSCA1-like N-terminal transmembrane" evidence="11">
    <location>
        <begin position="61"/>
        <end position="184"/>
    </location>
</feature>
<dbReference type="InterPro" id="IPR027815">
    <property type="entry name" value="CSC1/OSCA1-like_cyt"/>
</dbReference>
<evidence type="ECO:0000256" key="5">
    <source>
        <dbReference type="ARBA" id="ARBA00022989"/>
    </source>
</evidence>
<evidence type="ECO:0008006" key="15">
    <source>
        <dbReference type="Google" id="ProtNLM"/>
    </source>
</evidence>
<evidence type="ECO:0000256" key="3">
    <source>
        <dbReference type="ARBA" id="ARBA00022448"/>
    </source>
</evidence>
<feature type="transmembrane region" description="Helical" evidence="9">
    <location>
        <begin position="614"/>
        <end position="643"/>
    </location>
</feature>
<dbReference type="EMBL" id="JBANRG010000003">
    <property type="protein sequence ID" value="KAK7469297.1"/>
    <property type="molecule type" value="Genomic_DNA"/>
</dbReference>
<evidence type="ECO:0000313" key="14">
    <source>
        <dbReference type="Proteomes" id="UP001498398"/>
    </source>
</evidence>
<feature type="region of interest" description="Disordered" evidence="8">
    <location>
        <begin position="1119"/>
        <end position="1141"/>
    </location>
</feature>
<dbReference type="InterPro" id="IPR003864">
    <property type="entry name" value="CSC1/OSCA1-like_7TM"/>
</dbReference>
<reference evidence="13 14" key="1">
    <citation type="submission" date="2024-01" db="EMBL/GenBank/DDBJ databases">
        <title>A draft genome for the cacao thread blight pathogen Marasmiellus scandens.</title>
        <authorList>
            <person name="Baruah I.K."/>
            <person name="Leung J."/>
            <person name="Bukari Y."/>
            <person name="Amoako-Attah I."/>
            <person name="Meinhardt L.W."/>
            <person name="Bailey B.A."/>
            <person name="Cohen S.P."/>
        </authorList>
    </citation>
    <scope>NUCLEOTIDE SEQUENCE [LARGE SCALE GENOMIC DNA]</scope>
    <source>
        <strain evidence="13 14">GH-19</strain>
    </source>
</reference>
<sequence length="1363" mass="154032">MGDIQTRPFSKNYSGLINQSVLAVGITLICVGGQELMRRARRGKKRYQEGLGSRESWEFGYLYQGRSWARYPSPPSPLGWPLGWVPQILKFPEEKLNQLRGIDAALYIRFLRGCFWFALLHTFTTFPVLFPIHLEFSETTVSPKSMTRASISSLVGTDRGLSLLWIHICLLFWITLSWMATLLWITRGAFRMRASNISTAAERLTSDDPQCREHHPHPHPQYNFTEVPSPDTKPVTGLRFRTIMVSNLPPQLRSEKELQEYFEYYMSRKLEKPALGVNPTTQPGFINKSFAFLFNHAKRLPVHIPAVVAENKETDPSANHNAPNPDNKPVIERVVIARKMTELASLLERREEILRQLETAHIKLARKTLSAVKEAMERKEAQKPVSRRNSRAGLIAKQRKVPEDVETGVLQGENMTEEERMEQLIKVLGPFVEEFGLKTQSFNKKSLGIPGKHTFKMLRESQESDDSDVGPTSPTSAYPPTTPTTKPKRRSKTVWDALLSVPRSSLDAYQPLVSLSHLFRGKTVPAIDYYTAKLNLLTSLITENRAKPASKYDPVSTAFVTFAKPEDARRACKYLTVHPHNPLLCSVTMAPQYQDLDWIRVMKSSFNAEFVKDWVVGLGVWAFTVFWLFPVSLLVGLVSIQNISSFWPSLKNYLSRHPWEEEVIQSFLPTLLVALLALLIPLILLLIAKKAHTITTLSALHDRIMTRYYKFLVVNVLVFFCVGTATLQSILNSFAFTTSDDVLNIVAGSFPTAGPFYVGWLIFTTAMHGGFEIALLGLPLIMYPTTRRQMTPRKRTTGIRPRTFNYYYWLPTHLLVIHVLLLFSVLNPFVIPFGAFYFFIEAGVVKNQLIHVYAKNYEGNGQLILIRAVRYSLDGLILSQAVFLAYMVVLKKSVNVGLAAFLIVFTVIVKIFFTRLCRNQFEHDDVLEARIMCGKQNPTEEVPNSTDAPEVAAQGLLGPVPPDNQLRAKYSMRLPHWVAASYDTIRHRPDQTHRHPNPFRRDIHTFPRMDSLPVTSVGIPGTMKARSDMPSPLSPISPSSATAPAGPVTPHPPPITWDDQTPQDLPYDNPYYTRPISDFLWLPRDPCGILDLDDTVDLKIAIAVDPVAGQLGTWNEELRSPSQLSVDETPDSPRLLPSPITESTSSMIGLEQEPRPMVSMTFTAEPDEVFDGTEEIDLPDILHRRAQERDDVEPVQRPRRLSSFRYRSSDRLTVGTGSPKHRRPSTASSRPTPMSFRSFSDASRRSRALSLSVTSMLEGSAIHRTVNENTGLRPDVHAQAEFVLSHPSLPDASTEDRVSCLSTERPTLKRAPNVSAHKAIYHEVLAEEKQALVDRLEEEQAEVDRNTRSGRSWLTAWMFRKAE</sequence>
<feature type="region of interest" description="Disordered" evidence="8">
    <location>
        <begin position="1183"/>
        <end position="1241"/>
    </location>
</feature>